<keyword evidence="2" id="KW-1185">Reference proteome</keyword>
<evidence type="ECO:0000313" key="2">
    <source>
        <dbReference type="Proteomes" id="UP000183371"/>
    </source>
</evidence>
<proteinExistence type="predicted"/>
<sequence length="256" mass="27960">MLLPINYGSVLECAQSFVLATEQVLNVYAYGEADFLENERFSDFHNLENGSFPKQLQAAKDALNERIKSPYTVSTFGVYGMAGSRSNPCIGIVNDAPFVLTDCSGFINHVVSHVCGGVGAALNPKGKKKLANCYATQGSDEFFVKQNITQFDDGTVNIGPYYIARGSILAWSLPADEHPTDTGHVMVVAEDTVLHSIAETQYLSIIDCSEVRADGSSGVSQRTISMKPYDSKWHVSLACDDDPQSELYNINVLRLK</sequence>
<evidence type="ECO:0000313" key="1">
    <source>
        <dbReference type="EMBL" id="SFT43782.1"/>
    </source>
</evidence>
<gene>
    <name evidence="1" type="ORF">SAMN05444141_101550</name>
</gene>
<reference evidence="2" key="1">
    <citation type="submission" date="2016-10" db="EMBL/GenBank/DDBJ databases">
        <authorList>
            <person name="Varghese N."/>
            <person name="Submissions S."/>
        </authorList>
    </citation>
    <scope>NUCLEOTIDE SEQUENCE [LARGE SCALE GENOMIC DNA]</scope>
    <source>
        <strain evidence="2">DSM 17465</strain>
    </source>
</reference>
<protein>
    <submittedName>
        <fullName evidence="1">Uncharacterized protein</fullName>
    </submittedName>
</protein>
<dbReference type="RefSeq" id="WP_054782633.1">
    <property type="nucleotide sequence ID" value="NZ_FPBD01000001.1"/>
</dbReference>
<dbReference type="AlphaFoldDB" id="A0A1I6Y0C6"/>
<organism evidence="1 2">
    <name type="scientific">Pseudovibrio denitrificans</name>
    <dbReference type="NCBI Taxonomy" id="258256"/>
    <lineage>
        <taxon>Bacteria</taxon>
        <taxon>Pseudomonadati</taxon>
        <taxon>Pseudomonadota</taxon>
        <taxon>Alphaproteobacteria</taxon>
        <taxon>Hyphomicrobiales</taxon>
        <taxon>Stappiaceae</taxon>
        <taxon>Pseudovibrio</taxon>
    </lineage>
</organism>
<dbReference type="EMBL" id="FPBD01000001">
    <property type="protein sequence ID" value="SFT43782.1"/>
    <property type="molecule type" value="Genomic_DNA"/>
</dbReference>
<accession>A0A1I6Y0C6</accession>
<dbReference type="Proteomes" id="UP000183371">
    <property type="component" value="Unassembled WGS sequence"/>
</dbReference>
<name>A0A1I6Y0C6_9HYPH</name>